<name>A0A0K0DMX4_ANGCA</name>
<keyword evidence="1" id="KW-1185">Reference proteome</keyword>
<sequence length="67" mass="7358">LTDRRREGPAWCSGQHALLPDNSAFVPTAETCGPEFSPDVSEQIDPSIYIRQGLFGTGQVSSQFQFN</sequence>
<evidence type="ECO:0000313" key="2">
    <source>
        <dbReference type="WBParaSite" id="ACAC_0001307701-mRNA-1"/>
    </source>
</evidence>
<organism evidence="1 2">
    <name type="scientific">Angiostrongylus cantonensis</name>
    <name type="common">Rat lungworm</name>
    <dbReference type="NCBI Taxonomy" id="6313"/>
    <lineage>
        <taxon>Eukaryota</taxon>
        <taxon>Metazoa</taxon>
        <taxon>Ecdysozoa</taxon>
        <taxon>Nematoda</taxon>
        <taxon>Chromadorea</taxon>
        <taxon>Rhabditida</taxon>
        <taxon>Rhabditina</taxon>
        <taxon>Rhabditomorpha</taxon>
        <taxon>Strongyloidea</taxon>
        <taxon>Metastrongylidae</taxon>
        <taxon>Angiostrongylus</taxon>
    </lineage>
</organism>
<accession>A0A0K0DMX4</accession>
<reference evidence="1" key="1">
    <citation type="submission" date="2012-09" db="EMBL/GenBank/DDBJ databases">
        <authorList>
            <person name="Martin A.A."/>
        </authorList>
    </citation>
    <scope>NUCLEOTIDE SEQUENCE</scope>
</reference>
<reference evidence="2" key="2">
    <citation type="submission" date="2017-02" db="UniProtKB">
        <authorList>
            <consortium name="WormBaseParasite"/>
        </authorList>
    </citation>
    <scope>IDENTIFICATION</scope>
</reference>
<dbReference type="WBParaSite" id="ACAC_0001307701-mRNA-1">
    <property type="protein sequence ID" value="ACAC_0001307701-mRNA-1"/>
    <property type="gene ID" value="ACAC_0001307701"/>
</dbReference>
<proteinExistence type="predicted"/>
<dbReference type="AlphaFoldDB" id="A0A0K0DMX4"/>
<protein>
    <submittedName>
        <fullName evidence="2">Alpha-carbonic anhydrase domain-containing protein</fullName>
    </submittedName>
</protein>
<dbReference type="Proteomes" id="UP000035642">
    <property type="component" value="Unassembled WGS sequence"/>
</dbReference>
<evidence type="ECO:0000313" key="1">
    <source>
        <dbReference type="Proteomes" id="UP000035642"/>
    </source>
</evidence>